<dbReference type="AlphaFoldDB" id="A0A3B0QW72"/>
<feature type="region of interest" description="Disordered" evidence="11">
    <location>
        <begin position="20"/>
        <end position="41"/>
    </location>
</feature>
<dbReference type="NCBIfam" id="TIGR00513">
    <property type="entry name" value="accA"/>
    <property type="match status" value="1"/>
</dbReference>
<evidence type="ECO:0000256" key="10">
    <source>
        <dbReference type="ARBA" id="ARBA00049152"/>
    </source>
</evidence>
<evidence type="ECO:0000256" key="5">
    <source>
        <dbReference type="ARBA" id="ARBA00022741"/>
    </source>
</evidence>
<protein>
    <recommendedName>
        <fullName evidence="2">acetyl-CoA carboxytransferase</fullName>
        <ecNumber evidence="2">2.1.3.15</ecNumber>
    </recommendedName>
</protein>
<proteinExistence type="predicted"/>
<evidence type="ECO:0000256" key="11">
    <source>
        <dbReference type="SAM" id="MobiDB-lite"/>
    </source>
</evidence>
<feature type="domain" description="CoA carboxyltransferase C-terminal" evidence="12">
    <location>
        <begin position="40"/>
        <end position="232"/>
    </location>
</feature>
<dbReference type="PRINTS" id="PR01069">
    <property type="entry name" value="ACCCTRFRASEA"/>
</dbReference>
<dbReference type="Pfam" id="PF03255">
    <property type="entry name" value="ACCA"/>
    <property type="match status" value="1"/>
</dbReference>
<keyword evidence="8" id="KW-0443">Lipid metabolism</keyword>
<comment type="catalytic activity">
    <reaction evidence="10">
        <text>N(6)-carboxybiotinyl-L-lysyl-[protein] + acetyl-CoA = N(6)-biotinyl-L-lysyl-[protein] + malonyl-CoA</text>
        <dbReference type="Rhea" id="RHEA:54728"/>
        <dbReference type="Rhea" id="RHEA-COMP:10505"/>
        <dbReference type="Rhea" id="RHEA-COMP:10506"/>
        <dbReference type="ChEBI" id="CHEBI:57288"/>
        <dbReference type="ChEBI" id="CHEBI:57384"/>
        <dbReference type="ChEBI" id="CHEBI:83144"/>
        <dbReference type="ChEBI" id="CHEBI:83145"/>
        <dbReference type="EC" id="2.1.3.15"/>
    </reaction>
</comment>
<gene>
    <name evidence="13" type="ORF">MNBD_DELTA01-569</name>
</gene>
<dbReference type="NCBIfam" id="NF004344">
    <property type="entry name" value="PRK05724.1"/>
    <property type="match status" value="1"/>
</dbReference>
<dbReference type="InterPro" id="IPR001095">
    <property type="entry name" value="Acetyl_CoA_COase_a_su"/>
</dbReference>
<dbReference type="PANTHER" id="PTHR42853">
    <property type="entry name" value="ACETYL-COENZYME A CARBOXYLASE CARBOXYL TRANSFERASE SUBUNIT ALPHA"/>
    <property type="match status" value="1"/>
</dbReference>
<dbReference type="GO" id="GO:0005524">
    <property type="term" value="F:ATP binding"/>
    <property type="evidence" value="ECO:0007669"/>
    <property type="project" value="UniProtKB-KW"/>
</dbReference>
<name>A0A3B0QW72_9ZZZZ</name>
<dbReference type="EMBL" id="UOEA01000066">
    <property type="protein sequence ID" value="VAV84379.1"/>
    <property type="molecule type" value="Genomic_DNA"/>
</dbReference>
<organism evidence="13">
    <name type="scientific">hydrothermal vent metagenome</name>
    <dbReference type="NCBI Taxonomy" id="652676"/>
    <lineage>
        <taxon>unclassified sequences</taxon>
        <taxon>metagenomes</taxon>
        <taxon>ecological metagenomes</taxon>
    </lineage>
</organism>
<evidence type="ECO:0000313" key="13">
    <source>
        <dbReference type="EMBL" id="VAV84379.1"/>
    </source>
</evidence>
<evidence type="ECO:0000256" key="1">
    <source>
        <dbReference type="ARBA" id="ARBA00004956"/>
    </source>
</evidence>
<evidence type="ECO:0000256" key="8">
    <source>
        <dbReference type="ARBA" id="ARBA00023098"/>
    </source>
</evidence>
<dbReference type="EC" id="2.1.3.15" evidence="2"/>
<reference evidence="13" key="1">
    <citation type="submission" date="2018-06" db="EMBL/GenBank/DDBJ databases">
        <authorList>
            <person name="Zhirakovskaya E."/>
        </authorList>
    </citation>
    <scope>NUCLEOTIDE SEQUENCE</scope>
</reference>
<dbReference type="GO" id="GO:0003989">
    <property type="term" value="F:acetyl-CoA carboxylase activity"/>
    <property type="evidence" value="ECO:0007669"/>
    <property type="project" value="InterPro"/>
</dbReference>
<dbReference type="SUPFAM" id="SSF52096">
    <property type="entry name" value="ClpP/crotonase"/>
    <property type="match status" value="1"/>
</dbReference>
<evidence type="ECO:0000259" key="12">
    <source>
        <dbReference type="PROSITE" id="PS50989"/>
    </source>
</evidence>
<evidence type="ECO:0000256" key="2">
    <source>
        <dbReference type="ARBA" id="ARBA00011883"/>
    </source>
</evidence>
<dbReference type="Gene3D" id="3.90.226.10">
    <property type="entry name" value="2-enoyl-CoA Hydratase, Chain A, domain 1"/>
    <property type="match status" value="1"/>
</dbReference>
<evidence type="ECO:0000256" key="9">
    <source>
        <dbReference type="ARBA" id="ARBA00023160"/>
    </source>
</evidence>
<accession>A0A3B0QW72</accession>
<keyword evidence="7" id="KW-0067">ATP-binding</keyword>
<keyword evidence="13" id="KW-0436">Ligase</keyword>
<keyword evidence="6" id="KW-0276">Fatty acid metabolism</keyword>
<dbReference type="GO" id="GO:0006633">
    <property type="term" value="P:fatty acid biosynthetic process"/>
    <property type="evidence" value="ECO:0007669"/>
    <property type="project" value="UniProtKB-KW"/>
</dbReference>
<keyword evidence="9" id="KW-0275">Fatty acid biosynthesis</keyword>
<comment type="pathway">
    <text evidence="1">Lipid metabolism; malonyl-CoA biosynthesis; malonyl-CoA from acetyl-CoA: step 1/1.</text>
</comment>
<sequence length="232" mass="26073">MSYSNIRDFDKPIEEIERKINELRERSESSESSEEDHTGEIEKLEERAAKLTADIYSNLTPWQVTLVARHPQRPYTLDHIEAITTDFVELHGDRLFKDDPAIVGGMGRIGGRSVIIIGQQKGRNTKQRFYRNYGMPHPEGYRKALRLMHMAERFNKPIVTFIDTPGAAPDIEAEERGQSEAIARNLLEMSHLKVPIVSVVIGEGGSGGALAIGVADKVMMFEFSTYSVISPE</sequence>
<keyword evidence="4 13" id="KW-0808">Transferase</keyword>
<evidence type="ECO:0000256" key="4">
    <source>
        <dbReference type="ARBA" id="ARBA00022679"/>
    </source>
</evidence>
<dbReference type="UniPathway" id="UPA00655">
    <property type="reaction ID" value="UER00711"/>
</dbReference>
<dbReference type="PROSITE" id="PS50989">
    <property type="entry name" value="COA_CT_CTER"/>
    <property type="match status" value="1"/>
</dbReference>
<dbReference type="PANTHER" id="PTHR42853:SF3">
    <property type="entry name" value="ACETYL-COENZYME A CARBOXYLASE CARBOXYL TRANSFERASE SUBUNIT ALPHA, CHLOROPLASTIC"/>
    <property type="match status" value="1"/>
</dbReference>
<dbReference type="GO" id="GO:0009317">
    <property type="term" value="C:acetyl-CoA carboxylase complex"/>
    <property type="evidence" value="ECO:0007669"/>
    <property type="project" value="InterPro"/>
</dbReference>
<keyword evidence="5" id="KW-0547">Nucleotide-binding</keyword>
<keyword evidence="3" id="KW-0444">Lipid biosynthesis</keyword>
<evidence type="ECO:0000256" key="6">
    <source>
        <dbReference type="ARBA" id="ARBA00022832"/>
    </source>
</evidence>
<dbReference type="GO" id="GO:2001295">
    <property type="term" value="P:malonyl-CoA biosynthetic process"/>
    <property type="evidence" value="ECO:0007669"/>
    <property type="project" value="UniProtKB-UniPathway"/>
</dbReference>
<evidence type="ECO:0000256" key="3">
    <source>
        <dbReference type="ARBA" id="ARBA00022516"/>
    </source>
</evidence>
<dbReference type="GO" id="GO:0016743">
    <property type="term" value="F:carboxyl- or carbamoyltransferase activity"/>
    <property type="evidence" value="ECO:0007669"/>
    <property type="project" value="InterPro"/>
</dbReference>
<evidence type="ECO:0000256" key="7">
    <source>
        <dbReference type="ARBA" id="ARBA00022840"/>
    </source>
</evidence>
<feature type="non-terminal residue" evidence="13">
    <location>
        <position position="232"/>
    </location>
</feature>
<dbReference type="InterPro" id="IPR029045">
    <property type="entry name" value="ClpP/crotonase-like_dom_sf"/>
</dbReference>
<dbReference type="InterPro" id="IPR011763">
    <property type="entry name" value="COA_CT_C"/>
</dbReference>